<protein>
    <submittedName>
        <fullName evidence="1">Uncharacterized protein</fullName>
    </submittedName>
</protein>
<reference evidence="1" key="1">
    <citation type="submission" date="2022-11" db="EMBL/GenBank/DDBJ databases">
        <title>Minimal conservation of predation-associated metabolite biosynthetic gene clusters underscores biosynthetic potential of Myxococcota including descriptions for ten novel species: Archangium lansinium sp. nov., Myxococcus landrumus sp. nov., Nannocystis bai.</title>
        <authorList>
            <person name="Ahearne A."/>
            <person name="Stevens C."/>
            <person name="Dowd S."/>
        </authorList>
    </citation>
    <scope>NUCLEOTIDE SEQUENCE</scope>
    <source>
        <strain evidence="1">Fl3</strain>
    </source>
</reference>
<proteinExistence type="predicted"/>
<sequence length="373" mass="38746">MPLRAPLRSRARGGAATAIRVGPRVRTLAAAAALAGASCLPEERPYWVIDHTDALAMRFEVIERGPWGADPPPGGGPVVEAMPGDRVRATPFVAGPDGPVDVAALQPRWFVCGGSGCTGPQLVDLAEAPPCGAVELPQADTCALGSGPAPTFELGPLRDVVGAASLGVIVMMVAGTPEGPSTRECLRRADALADVTSSLRDCLFFVRTLRIGPTWRTVVAGAAMGATSPVVPEALPWQISQIEPDVAPAIAHFAAWVPAPGGGEYFLEAKSGATLSVRTGDQIALSLIEAAPPQTYYAVSVDQSTLAVSVSQIVEVRGAAWFSTTPAPFELTAGPGFEVDWRAPEEPGTHHVYVVLADGRSATTAWLRVEVAP</sequence>
<keyword evidence="2" id="KW-1185">Reference proteome</keyword>
<dbReference type="EMBL" id="CP114040">
    <property type="protein sequence ID" value="WAS97163.1"/>
    <property type="molecule type" value="Genomic_DNA"/>
</dbReference>
<organism evidence="1 2">
    <name type="scientific">Nannocystis punicea</name>
    <dbReference type="NCBI Taxonomy" id="2995304"/>
    <lineage>
        <taxon>Bacteria</taxon>
        <taxon>Pseudomonadati</taxon>
        <taxon>Myxococcota</taxon>
        <taxon>Polyangia</taxon>
        <taxon>Nannocystales</taxon>
        <taxon>Nannocystaceae</taxon>
        <taxon>Nannocystis</taxon>
    </lineage>
</organism>
<accession>A0ABY7HCZ1</accession>
<evidence type="ECO:0000313" key="2">
    <source>
        <dbReference type="Proteomes" id="UP001164459"/>
    </source>
</evidence>
<gene>
    <name evidence="1" type="ORF">O0S08_13530</name>
</gene>
<dbReference type="Proteomes" id="UP001164459">
    <property type="component" value="Chromosome"/>
</dbReference>
<dbReference type="RefSeq" id="WP_269039527.1">
    <property type="nucleotide sequence ID" value="NZ_CP114040.1"/>
</dbReference>
<name>A0ABY7HCZ1_9BACT</name>
<evidence type="ECO:0000313" key="1">
    <source>
        <dbReference type="EMBL" id="WAS97163.1"/>
    </source>
</evidence>